<feature type="transmembrane region" description="Helical" evidence="10">
    <location>
        <begin position="365"/>
        <end position="384"/>
    </location>
</feature>
<dbReference type="Pfam" id="PF20501">
    <property type="entry name" value="MbhE"/>
    <property type="match status" value="1"/>
</dbReference>
<dbReference type="InterPro" id="IPR001750">
    <property type="entry name" value="ND/Mrp_TM"/>
</dbReference>
<evidence type="ECO:0000313" key="16">
    <source>
        <dbReference type="EMBL" id="NDL60444.1"/>
    </source>
</evidence>
<feature type="transmembrane region" description="Helical" evidence="10">
    <location>
        <begin position="879"/>
        <end position="902"/>
    </location>
</feature>
<keyword evidence="7" id="KW-0406">Ion transport</keyword>
<feature type="transmembrane region" description="Helical" evidence="10">
    <location>
        <begin position="779"/>
        <end position="802"/>
    </location>
</feature>
<dbReference type="EMBL" id="WLZY01000012">
    <property type="protein sequence ID" value="NDL60444.1"/>
    <property type="molecule type" value="Genomic_DNA"/>
</dbReference>
<dbReference type="InterPro" id="IPR046806">
    <property type="entry name" value="MrpA_C/MbhE"/>
</dbReference>
<evidence type="ECO:0000259" key="13">
    <source>
        <dbReference type="Pfam" id="PF04039"/>
    </source>
</evidence>
<dbReference type="RefSeq" id="WP_162453159.1">
    <property type="nucleotide sequence ID" value="NZ_WLZY01000012.1"/>
</dbReference>
<evidence type="ECO:0000256" key="7">
    <source>
        <dbReference type="ARBA" id="ARBA00023065"/>
    </source>
</evidence>
<dbReference type="InterPro" id="IPR007182">
    <property type="entry name" value="MnhB"/>
</dbReference>
<evidence type="ECO:0000259" key="11">
    <source>
        <dbReference type="Pfam" id="PF00361"/>
    </source>
</evidence>
<evidence type="ECO:0000259" key="12">
    <source>
        <dbReference type="Pfam" id="PF00662"/>
    </source>
</evidence>
<keyword evidence="2" id="KW-0813">Transport</keyword>
<evidence type="ECO:0000256" key="10">
    <source>
        <dbReference type="SAM" id="Phobius"/>
    </source>
</evidence>
<feature type="transmembrane region" description="Helical" evidence="10">
    <location>
        <begin position="28"/>
        <end position="45"/>
    </location>
</feature>
<evidence type="ECO:0000256" key="5">
    <source>
        <dbReference type="ARBA" id="ARBA00022692"/>
    </source>
</evidence>
<keyword evidence="8 10" id="KW-0472">Membrane</keyword>
<dbReference type="Pfam" id="PF13244">
    <property type="entry name" value="MbhD"/>
    <property type="match status" value="1"/>
</dbReference>
<dbReference type="GO" id="GO:0015297">
    <property type="term" value="F:antiporter activity"/>
    <property type="evidence" value="ECO:0007669"/>
    <property type="project" value="UniProtKB-KW"/>
</dbReference>
<feature type="domain" description="NADH-Ubiquinone oxidoreductase (complex I) chain 5 N-terminal" evidence="12">
    <location>
        <begin position="62"/>
        <end position="110"/>
    </location>
</feature>
<dbReference type="AlphaFoldDB" id="A0A7K3MAX6"/>
<feature type="domain" description="Na+/H+ antiporter MnhB subunit-related protein" evidence="13">
    <location>
        <begin position="781"/>
        <end position="899"/>
    </location>
</feature>
<dbReference type="Pfam" id="PF04039">
    <property type="entry name" value="MnhB"/>
    <property type="match status" value="1"/>
</dbReference>
<feature type="transmembrane region" description="Helical" evidence="10">
    <location>
        <begin position="320"/>
        <end position="344"/>
    </location>
</feature>
<evidence type="ECO:0000256" key="8">
    <source>
        <dbReference type="ARBA" id="ARBA00023136"/>
    </source>
</evidence>
<feature type="transmembrane region" description="Helical" evidence="10">
    <location>
        <begin position="107"/>
        <end position="125"/>
    </location>
</feature>
<accession>A0A7K3MAX6</accession>
<keyword evidence="6 10" id="KW-1133">Transmembrane helix</keyword>
<feature type="transmembrane region" description="Helical" evidence="10">
    <location>
        <begin position="131"/>
        <end position="149"/>
    </location>
</feature>
<feature type="transmembrane region" description="Helical" evidence="10">
    <location>
        <begin position="839"/>
        <end position="859"/>
    </location>
</feature>
<feature type="domain" description="MrpA C-terminal/MbhE" evidence="15">
    <location>
        <begin position="675"/>
        <end position="763"/>
    </location>
</feature>
<sequence length="930" mass="97924">MILPIALAVLAITAAAAPAITARLGRNAGYPIAAIFLILALLIAAETGDLADGGSVSTAWDWMPTIGVSFRLHLDGLSFLFAMLVLGVGSLIMAYSPRYLKVNERHGRFYALLTLFAMSMLGLVLARDLVLLFIFWEATTLSSFLLIGGGGIKAVRPATRAFVVTVIGGLALLGAIVLISITAGTTNISEIMADPAVVSESPYAPAIAVLLLLAAFTKSAQLPFHFWLPDAMVAITPVSAYLHAATLVKGGIYLLMRFSPLFSDSGMWRVTLMTVGLTTAIVGALFALKQHDLKALLAYSTVSQLGFLIALVGAGTPAALAAAALHTFAHALFKATLFMLVGIIDREAGSRDVRELGGLRRVMPITATLTGLAAMSMAGIPPFIGFVSKEEAFSALLDTPGPAWAGWVAALAAVAAAGLTFAYGFRIFYGAFAGPTTQRRLYEPSKAFLTPAAIPAALGLILGLTVGVLTPMVNRTVQDTVMTETDASLSLWHGFSAPLALSATTFAMGLLLFFYRYPVDRLLHRHRLPITGAGAFDSIYDACLRLGAWVGRPARASSIGAHLGWPIAGLLALGIVGLLRWPDVAAEPVSRSRPEDWAVVAILALAVLALCLTKTRLTAIVLLGVVGFMVGIWFLIAGAPDLALTQLLVEILTVVVAVLVLRHLPPVFQHVRRTRRTLAAIAAVTSGLVAGAATFLLTGRREQSPAAQYLMREAENDTGGRNVVNTVLVDFRALDTLGEVTVLAIAGLGLMSLLRYTAPPPTDLSNAGNVAPPDRLGNMVIFQFTARLLFPGTMAITVYLLLRGHYEPGGGFIAALVAAVGFAVLQLPGGPMQPPRIPALPLIRGGLALSVIVGVWGLVDGSFLRPLSGYLTIGNLDISMTSSLLFDVGILMIVLGMSLAAFERLGRGIVTEVGQTAPEPVLQGQGGDRR</sequence>
<evidence type="ECO:0000259" key="15">
    <source>
        <dbReference type="Pfam" id="PF20501"/>
    </source>
</evidence>
<keyword evidence="4" id="KW-1003">Cell membrane</keyword>
<evidence type="ECO:0000313" key="17">
    <source>
        <dbReference type="Proteomes" id="UP000460435"/>
    </source>
</evidence>
<comment type="caution">
    <text evidence="16">The sequence shown here is derived from an EMBL/GenBank/DDBJ whole genome shotgun (WGS) entry which is preliminary data.</text>
</comment>
<keyword evidence="17" id="KW-1185">Reference proteome</keyword>
<feature type="transmembrane region" description="Helical" evidence="10">
    <location>
        <begin position="76"/>
        <end position="95"/>
    </location>
</feature>
<dbReference type="Pfam" id="PF00662">
    <property type="entry name" value="Proton_antipo_N"/>
    <property type="match status" value="1"/>
</dbReference>
<dbReference type="InterPro" id="IPR025383">
    <property type="entry name" value="MrpA_C/MbhD"/>
</dbReference>
<dbReference type="GO" id="GO:0005886">
    <property type="term" value="C:plasma membrane"/>
    <property type="evidence" value="ECO:0007669"/>
    <property type="project" value="UniProtKB-SubCell"/>
</dbReference>
<dbReference type="PANTHER" id="PTHR43373:SF1">
    <property type="entry name" value="NA(+)_H(+) ANTIPORTER SUBUNIT A"/>
    <property type="match status" value="1"/>
</dbReference>
<feature type="transmembrane region" description="Helical" evidence="10">
    <location>
        <begin position="808"/>
        <end position="827"/>
    </location>
</feature>
<feature type="transmembrane region" description="Helical" evidence="10">
    <location>
        <begin position="232"/>
        <end position="255"/>
    </location>
</feature>
<protein>
    <submittedName>
        <fullName evidence="16">DUF4040 domain-containing protein</fullName>
    </submittedName>
</protein>
<evidence type="ECO:0000256" key="3">
    <source>
        <dbReference type="ARBA" id="ARBA00022449"/>
    </source>
</evidence>
<feature type="transmembrane region" description="Helical" evidence="10">
    <location>
        <begin position="404"/>
        <end position="428"/>
    </location>
</feature>
<proteinExistence type="predicted"/>
<feature type="transmembrane region" description="Helical" evidence="10">
    <location>
        <begin position="203"/>
        <end position="220"/>
    </location>
</feature>
<keyword evidence="5 9" id="KW-0812">Transmembrane</keyword>
<feature type="transmembrane region" description="Helical" evidence="10">
    <location>
        <begin position="267"/>
        <end position="288"/>
    </location>
</feature>
<dbReference type="PRINTS" id="PR01434">
    <property type="entry name" value="NADHDHGNASE5"/>
</dbReference>
<feature type="transmembrane region" description="Helical" evidence="10">
    <location>
        <begin position="620"/>
        <end position="637"/>
    </location>
</feature>
<feature type="transmembrane region" description="Helical" evidence="10">
    <location>
        <begin position="490"/>
        <end position="515"/>
    </location>
</feature>
<comment type="subcellular location">
    <subcellularLocation>
        <location evidence="1">Cell membrane</location>
        <topology evidence="1">Multi-pass membrane protein</topology>
    </subcellularLocation>
    <subcellularLocation>
        <location evidence="9">Membrane</location>
        <topology evidence="9">Multi-pass membrane protein</topology>
    </subcellularLocation>
</comment>
<reference evidence="16 17" key="1">
    <citation type="submission" date="2019-11" db="EMBL/GenBank/DDBJ databases">
        <authorList>
            <person name="Li X.-J."/>
            <person name="Feng X.-M."/>
        </authorList>
    </citation>
    <scope>NUCLEOTIDE SEQUENCE [LARGE SCALE GENOMIC DNA]</scope>
    <source>
        <strain evidence="16 17">XMNu-373</strain>
    </source>
</reference>
<feature type="transmembrane region" description="Helical" evidence="10">
    <location>
        <begin position="448"/>
        <end position="470"/>
    </location>
</feature>
<feature type="transmembrane region" description="Helical" evidence="10">
    <location>
        <begin position="597"/>
        <end position="613"/>
    </location>
</feature>
<dbReference type="Pfam" id="PF00361">
    <property type="entry name" value="Proton_antipo_M"/>
    <property type="match status" value="1"/>
</dbReference>
<organism evidence="16 17">
    <name type="scientific">Phytoactinopolyspora mesophila</name>
    <dbReference type="NCBI Taxonomy" id="2650750"/>
    <lineage>
        <taxon>Bacteria</taxon>
        <taxon>Bacillati</taxon>
        <taxon>Actinomycetota</taxon>
        <taxon>Actinomycetes</taxon>
        <taxon>Jiangellales</taxon>
        <taxon>Jiangellaceae</taxon>
        <taxon>Phytoactinopolyspora</taxon>
    </lineage>
</organism>
<feature type="transmembrane region" description="Helical" evidence="10">
    <location>
        <begin position="643"/>
        <end position="665"/>
    </location>
</feature>
<feature type="domain" description="MrpA C-terminal/MbhD" evidence="14">
    <location>
        <begin position="602"/>
        <end position="665"/>
    </location>
</feature>
<feature type="transmembrane region" description="Helical" evidence="10">
    <location>
        <begin position="295"/>
        <end position="314"/>
    </location>
</feature>
<name>A0A7K3MAX6_9ACTN</name>
<keyword evidence="3" id="KW-0050">Antiport</keyword>
<dbReference type="InterPro" id="IPR001516">
    <property type="entry name" value="Proton_antipo_N"/>
</dbReference>
<dbReference type="InterPro" id="IPR050616">
    <property type="entry name" value="CPA3_Na-H_Antiporter_A"/>
</dbReference>
<dbReference type="GO" id="GO:0006811">
    <property type="term" value="P:monoatomic ion transport"/>
    <property type="evidence" value="ECO:0007669"/>
    <property type="project" value="UniProtKB-KW"/>
</dbReference>
<gene>
    <name evidence="16" type="ORF">F7O44_25535</name>
</gene>
<feature type="domain" description="NADH:quinone oxidoreductase/Mrp antiporter transmembrane" evidence="11">
    <location>
        <begin position="126"/>
        <end position="399"/>
    </location>
</feature>
<dbReference type="Proteomes" id="UP000460435">
    <property type="component" value="Unassembled WGS sequence"/>
</dbReference>
<dbReference type="PANTHER" id="PTHR43373">
    <property type="entry name" value="NA(+)/H(+) ANTIPORTER SUBUNIT"/>
    <property type="match status" value="1"/>
</dbReference>
<feature type="transmembrane region" description="Helical" evidence="10">
    <location>
        <begin position="161"/>
        <end position="183"/>
    </location>
</feature>
<feature type="transmembrane region" description="Helical" evidence="10">
    <location>
        <begin position="677"/>
        <end position="697"/>
    </location>
</feature>
<evidence type="ECO:0000256" key="4">
    <source>
        <dbReference type="ARBA" id="ARBA00022475"/>
    </source>
</evidence>
<evidence type="ECO:0000256" key="6">
    <source>
        <dbReference type="ARBA" id="ARBA00022989"/>
    </source>
</evidence>
<evidence type="ECO:0000256" key="2">
    <source>
        <dbReference type="ARBA" id="ARBA00022448"/>
    </source>
</evidence>
<evidence type="ECO:0000256" key="1">
    <source>
        <dbReference type="ARBA" id="ARBA00004651"/>
    </source>
</evidence>
<evidence type="ECO:0000256" key="9">
    <source>
        <dbReference type="RuleBase" id="RU000320"/>
    </source>
</evidence>
<feature type="transmembrane region" description="Helical" evidence="10">
    <location>
        <begin position="563"/>
        <end position="582"/>
    </location>
</feature>
<evidence type="ECO:0000259" key="14">
    <source>
        <dbReference type="Pfam" id="PF13244"/>
    </source>
</evidence>